<gene>
    <name evidence="1" type="ORF">ACOLOM_LOCUS9055</name>
</gene>
<comment type="caution">
    <text evidence="1">The sequence shown here is derived from an EMBL/GenBank/DDBJ whole genome shotgun (WGS) entry which is preliminary data.</text>
</comment>
<name>A0ACA9NW25_9GLOM</name>
<feature type="non-terminal residue" evidence="1">
    <location>
        <position position="216"/>
    </location>
</feature>
<evidence type="ECO:0000313" key="1">
    <source>
        <dbReference type="EMBL" id="CAG8673864.1"/>
    </source>
</evidence>
<organism evidence="1 2">
    <name type="scientific">Acaulospora colombiana</name>
    <dbReference type="NCBI Taxonomy" id="27376"/>
    <lineage>
        <taxon>Eukaryota</taxon>
        <taxon>Fungi</taxon>
        <taxon>Fungi incertae sedis</taxon>
        <taxon>Mucoromycota</taxon>
        <taxon>Glomeromycotina</taxon>
        <taxon>Glomeromycetes</taxon>
        <taxon>Diversisporales</taxon>
        <taxon>Acaulosporaceae</taxon>
        <taxon>Acaulospora</taxon>
    </lineage>
</organism>
<accession>A0ACA9NW25</accession>
<protein>
    <submittedName>
        <fullName evidence="1">5325_t:CDS:1</fullName>
    </submittedName>
</protein>
<keyword evidence="2" id="KW-1185">Reference proteome</keyword>
<dbReference type="Proteomes" id="UP000789525">
    <property type="component" value="Unassembled WGS sequence"/>
</dbReference>
<reference evidence="1" key="1">
    <citation type="submission" date="2021-06" db="EMBL/GenBank/DDBJ databases">
        <authorList>
            <person name="Kallberg Y."/>
            <person name="Tangrot J."/>
            <person name="Rosling A."/>
        </authorList>
    </citation>
    <scope>NUCLEOTIDE SEQUENCE</scope>
    <source>
        <strain evidence="1">CL356</strain>
    </source>
</reference>
<evidence type="ECO:0000313" key="2">
    <source>
        <dbReference type="Proteomes" id="UP000789525"/>
    </source>
</evidence>
<sequence length="216" mass="24349">MPPKKSPAMLKRLKPLTYHLEVCIHTILFVRRIYPTELFTKRKIYDAPVYQSRHPDLNKYISGAVKSVGDELTGKSGKSNLAIGVYCKALTFNSIESAMTAPVLAQYFRSFLIRLGMLDSYLGVIPAQWDPTFAVVMEMKEGNIPSEPLTKAVILNIRSPKSRKSLHGSGFPLSYRILLMEPPPKQRTTLSGLWILLSLIVQESEEKLLRVATQED</sequence>
<proteinExistence type="predicted"/>
<dbReference type="EMBL" id="CAJVPT010025176">
    <property type="protein sequence ID" value="CAG8673864.1"/>
    <property type="molecule type" value="Genomic_DNA"/>
</dbReference>